<dbReference type="eggNOG" id="ENOG5031XQ1">
    <property type="taxonomic scope" value="Bacteria"/>
</dbReference>
<dbReference type="RefSeq" id="WP_013579952.1">
    <property type="nucleotide sequence ID" value="NC_015064.1"/>
</dbReference>
<sequence>MIDEFEYSHGKSAGDLGRESMWFAAHALVAVLVLATVVFIISLTGPSIEASGPKILGTALALLMPMVVGFIMMKVEPNPIAKYVWIAGLVFFSIICVWVLDLPTGNGLCEKCGAAEKLYRTFFDISNGSGLMGGDGLLVGTWIPLSMIGYAIGAKLALDE</sequence>
<dbReference type="KEGG" id="acm:AciX9_1580"/>
<keyword evidence="1" id="KW-0812">Transmembrane</keyword>
<dbReference type="Proteomes" id="UP000000343">
    <property type="component" value="Chromosome"/>
</dbReference>
<protein>
    <submittedName>
        <fullName evidence="2">Uncharacterized protein</fullName>
    </submittedName>
</protein>
<organism evidence="3">
    <name type="scientific">Granulicella tundricola (strain ATCC BAA-1859 / DSM 23138 / MP5ACTX9)</name>
    <dbReference type="NCBI Taxonomy" id="1198114"/>
    <lineage>
        <taxon>Bacteria</taxon>
        <taxon>Pseudomonadati</taxon>
        <taxon>Acidobacteriota</taxon>
        <taxon>Terriglobia</taxon>
        <taxon>Terriglobales</taxon>
        <taxon>Acidobacteriaceae</taxon>
        <taxon>Granulicella</taxon>
    </lineage>
</organism>
<name>E8WXL7_GRATM</name>
<gene>
    <name evidence="2" type="ordered locus">AciX9_1580</name>
</gene>
<keyword evidence="1" id="KW-0472">Membrane</keyword>
<dbReference type="HOGENOM" id="CLU_1649739_0_0_0"/>
<feature type="transmembrane region" description="Helical" evidence="1">
    <location>
        <begin position="21"/>
        <end position="43"/>
    </location>
</feature>
<reference evidence="3" key="1">
    <citation type="submission" date="2011-01" db="EMBL/GenBank/DDBJ databases">
        <title>Complete sequence of chromosome of Acidobacterium sp. MP5ACTX9.</title>
        <authorList>
            <consortium name="US DOE Joint Genome Institute"/>
            <person name="Lucas S."/>
            <person name="Copeland A."/>
            <person name="Lapidus A."/>
            <person name="Cheng J.-F."/>
            <person name="Goodwin L."/>
            <person name="Pitluck S."/>
            <person name="Teshima H."/>
            <person name="Detter J.C."/>
            <person name="Han C."/>
            <person name="Tapia R."/>
            <person name="Land M."/>
            <person name="Hauser L."/>
            <person name="Kyrpides N."/>
            <person name="Ivanova N."/>
            <person name="Ovchinnikova G."/>
            <person name="Pagani I."/>
            <person name="Rawat S.R."/>
            <person name="Mannisto M."/>
            <person name="Haggblom M.M."/>
            <person name="Woyke T."/>
        </authorList>
    </citation>
    <scope>NUCLEOTIDE SEQUENCE [LARGE SCALE GENOMIC DNA]</scope>
    <source>
        <strain evidence="3">MP5ACTX9</strain>
    </source>
</reference>
<feature type="transmembrane region" description="Helical" evidence="1">
    <location>
        <begin position="80"/>
        <end position="100"/>
    </location>
</feature>
<dbReference type="EMBL" id="CP002480">
    <property type="protein sequence ID" value="ADW68633.1"/>
    <property type="molecule type" value="Genomic_DNA"/>
</dbReference>
<keyword evidence="3" id="KW-1185">Reference proteome</keyword>
<keyword evidence="1" id="KW-1133">Transmembrane helix</keyword>
<proteinExistence type="predicted"/>
<evidence type="ECO:0000313" key="3">
    <source>
        <dbReference type="Proteomes" id="UP000000343"/>
    </source>
</evidence>
<evidence type="ECO:0000313" key="2">
    <source>
        <dbReference type="EMBL" id="ADW68633.1"/>
    </source>
</evidence>
<feature type="transmembrane region" description="Helical" evidence="1">
    <location>
        <begin position="137"/>
        <end position="158"/>
    </location>
</feature>
<feature type="transmembrane region" description="Helical" evidence="1">
    <location>
        <begin position="55"/>
        <end position="73"/>
    </location>
</feature>
<dbReference type="OrthoDB" id="118514at2"/>
<dbReference type="PaxDb" id="1198114-AciX9_1580"/>
<dbReference type="AlphaFoldDB" id="E8WXL7"/>
<evidence type="ECO:0000256" key="1">
    <source>
        <dbReference type="SAM" id="Phobius"/>
    </source>
</evidence>
<accession>E8WXL7</accession>